<evidence type="ECO:0000313" key="1">
    <source>
        <dbReference type="EMBL" id="VYU49636.1"/>
    </source>
</evidence>
<dbReference type="EMBL" id="CACRUT010000018">
    <property type="protein sequence ID" value="VYU49636.1"/>
    <property type="molecule type" value="Genomic_DNA"/>
</dbReference>
<sequence>MLDKSTGGVAAAYGMGEEKDGVDVLHKYAERNGRFSLFFF</sequence>
<dbReference type="RefSeq" id="WP_270652630.1">
    <property type="nucleotide sequence ID" value="NZ_CACRUT010000018.1"/>
</dbReference>
<reference evidence="1" key="1">
    <citation type="submission" date="2019-11" db="EMBL/GenBank/DDBJ databases">
        <authorList>
            <person name="Feng L."/>
        </authorList>
    </citation>
    <scope>NUCLEOTIDE SEQUENCE</scope>
    <source>
        <strain evidence="1">PclaraLFYP37</strain>
    </source>
</reference>
<organism evidence="1">
    <name type="scientific">Paraprevotella clara</name>
    <dbReference type="NCBI Taxonomy" id="454154"/>
    <lineage>
        <taxon>Bacteria</taxon>
        <taxon>Pseudomonadati</taxon>
        <taxon>Bacteroidota</taxon>
        <taxon>Bacteroidia</taxon>
        <taxon>Bacteroidales</taxon>
        <taxon>Prevotellaceae</taxon>
        <taxon>Paraprevotella</taxon>
    </lineage>
</organism>
<accession>A0A6N3FCP7</accession>
<protein>
    <submittedName>
        <fullName evidence="1">Uncharacterized protein</fullName>
    </submittedName>
</protein>
<proteinExistence type="predicted"/>
<gene>
    <name evidence="1" type="ORF">PCLFYP37_03123</name>
</gene>
<name>A0A6N3FCP7_9BACT</name>
<dbReference type="AlphaFoldDB" id="A0A6N3FCP7"/>